<feature type="transmembrane region" description="Helical" evidence="3">
    <location>
        <begin position="93"/>
        <end position="113"/>
    </location>
</feature>
<dbReference type="Proteomes" id="UP000002007">
    <property type="component" value="Chromosome"/>
</dbReference>
<evidence type="ECO:0000313" key="6">
    <source>
        <dbReference type="Proteomes" id="UP000002007"/>
    </source>
</evidence>
<dbReference type="EMBL" id="CP000910">
    <property type="protein sequence ID" value="ABY23156.1"/>
    <property type="molecule type" value="Genomic_DNA"/>
</dbReference>
<evidence type="ECO:0000313" key="5">
    <source>
        <dbReference type="EMBL" id="ABY23156.1"/>
    </source>
</evidence>
<reference evidence="6" key="1">
    <citation type="journal article" date="2008" name="J. Bacteriol.">
        <title>Genome sequence of the fish pathogen Renibacterium salmoninarum suggests reductive evolution away from an environmental Arthrobacter ancestor.</title>
        <authorList>
            <person name="Wiens G.D."/>
            <person name="Rockey D.D."/>
            <person name="Wu Z."/>
            <person name="Chang J."/>
            <person name="Levy R."/>
            <person name="Crane S."/>
            <person name="Chen D.S."/>
            <person name="Capri G.R."/>
            <person name="Burnett J.R."/>
            <person name="Sudheesh P.S."/>
            <person name="Schipma M.J."/>
            <person name="Burd H."/>
            <person name="Bhattacharyya A."/>
            <person name="Rhodes L.D."/>
            <person name="Kaul R."/>
            <person name="Strom M.S."/>
        </authorList>
    </citation>
    <scope>NUCLEOTIDE SEQUENCE [LARGE SCALE GENOMIC DNA]</scope>
    <source>
        <strain evidence="6">ATCC 33209 / DSM 20767 / JCM 11484 / NBRC 15589 / NCIMB 2235</strain>
    </source>
</reference>
<dbReference type="KEGG" id="rsa:RSal33209_1420"/>
<evidence type="ECO:0000256" key="1">
    <source>
        <dbReference type="ARBA" id="ARBA00022714"/>
    </source>
</evidence>
<dbReference type="Gene3D" id="2.40.30.10">
    <property type="entry name" value="Translation factors"/>
    <property type="match status" value="1"/>
</dbReference>
<dbReference type="PROSITE" id="PS51384">
    <property type="entry name" value="FAD_FR"/>
    <property type="match status" value="1"/>
</dbReference>
<keyword evidence="1" id="KW-0408">Iron</keyword>
<dbReference type="Pfam" id="PF00970">
    <property type="entry name" value="FAD_binding_6"/>
    <property type="match status" value="1"/>
</dbReference>
<evidence type="ECO:0000256" key="3">
    <source>
        <dbReference type="SAM" id="Phobius"/>
    </source>
</evidence>
<feature type="transmembrane region" description="Helical" evidence="3">
    <location>
        <begin position="37"/>
        <end position="58"/>
    </location>
</feature>
<proteinExistence type="predicted"/>
<dbReference type="InterPro" id="IPR017938">
    <property type="entry name" value="Riboflavin_synthase-like_b-brl"/>
</dbReference>
<evidence type="ECO:0000256" key="2">
    <source>
        <dbReference type="ARBA" id="ARBA00023014"/>
    </source>
</evidence>
<dbReference type="AlphaFoldDB" id="A9WQ10"/>
<dbReference type="InterPro" id="IPR017927">
    <property type="entry name" value="FAD-bd_FR_type"/>
</dbReference>
<feature type="transmembrane region" description="Helical" evidence="3">
    <location>
        <begin position="120"/>
        <end position="139"/>
    </location>
</feature>
<dbReference type="SUPFAM" id="SSF63380">
    <property type="entry name" value="Riboflavin synthase domain-like"/>
    <property type="match status" value="1"/>
</dbReference>
<dbReference type="HOGENOM" id="CLU_042242_0_0_11"/>
<name>A9WQ10_RENSM</name>
<keyword evidence="2" id="KW-0411">Iron-sulfur</keyword>
<keyword evidence="1" id="KW-0479">Metal-binding</keyword>
<dbReference type="GO" id="GO:0051537">
    <property type="term" value="F:2 iron, 2 sulfur cluster binding"/>
    <property type="evidence" value="ECO:0007669"/>
    <property type="project" value="UniProtKB-KW"/>
</dbReference>
<dbReference type="STRING" id="288705.RSal33209_1420"/>
<dbReference type="GO" id="GO:0016491">
    <property type="term" value="F:oxidoreductase activity"/>
    <property type="evidence" value="ECO:0007669"/>
    <property type="project" value="InterPro"/>
</dbReference>
<accession>A9WQ10</accession>
<keyword evidence="1" id="KW-0001">2Fe-2S</keyword>
<keyword evidence="6" id="KW-1185">Reference proteome</keyword>
<feature type="transmembrane region" description="Helical" evidence="3">
    <location>
        <begin position="12"/>
        <end position="31"/>
    </location>
</feature>
<keyword evidence="3" id="KW-0472">Membrane</keyword>
<feature type="transmembrane region" description="Helical" evidence="3">
    <location>
        <begin position="65"/>
        <end position="87"/>
    </location>
</feature>
<feature type="transmembrane region" description="Helical" evidence="3">
    <location>
        <begin position="171"/>
        <end position="190"/>
    </location>
</feature>
<dbReference type="RefSeq" id="WP_012244837.1">
    <property type="nucleotide sequence ID" value="NC_010168.1"/>
</dbReference>
<feature type="transmembrane region" description="Helical" evidence="3">
    <location>
        <begin position="229"/>
        <end position="246"/>
    </location>
</feature>
<dbReference type="eggNOG" id="COG1018">
    <property type="taxonomic scope" value="Bacteria"/>
</dbReference>
<organism evidence="5 6">
    <name type="scientific">Renibacterium salmoninarum (strain ATCC 33209 / DSM 20767 / JCM 11484 / NBRC 15589 / NCIMB 2235)</name>
    <dbReference type="NCBI Taxonomy" id="288705"/>
    <lineage>
        <taxon>Bacteria</taxon>
        <taxon>Bacillati</taxon>
        <taxon>Actinomycetota</taxon>
        <taxon>Actinomycetes</taxon>
        <taxon>Micrococcales</taxon>
        <taxon>Micrococcaceae</taxon>
        <taxon>Renibacterium</taxon>
    </lineage>
</organism>
<feature type="transmembrane region" description="Helical" evidence="3">
    <location>
        <begin position="145"/>
        <end position="166"/>
    </location>
</feature>
<feature type="domain" description="FAD-binding FR-type" evidence="4">
    <location>
        <begin position="270"/>
        <end position="374"/>
    </location>
</feature>
<feature type="transmembrane region" description="Helical" evidence="3">
    <location>
        <begin position="196"/>
        <end position="217"/>
    </location>
</feature>
<dbReference type="InterPro" id="IPR008333">
    <property type="entry name" value="Cbr1-like_FAD-bd_dom"/>
</dbReference>
<evidence type="ECO:0000259" key="4">
    <source>
        <dbReference type="PROSITE" id="PS51384"/>
    </source>
</evidence>
<protein>
    <submittedName>
        <fullName evidence="5">Oxidoreductase, FAD-binding domain protein</fullName>
    </submittedName>
</protein>
<sequence length="386" mass="41882">MKVWLDGQLGRLTMYRLVLFALGILAVYSMILQLLGWLTFGLGAMLLSLLVCLLVTWLSSRLLALIFGVKIQTESSLITGLLLYFLFTPTLELGPLLGIALAAAIAGASKFLLAYRGRHIFNPAAIGALLVALIGPDFVGLNLASWWVATSSMLWLVVPAGLIVLYRSSKLIFATIFILLSVSVIFLRSTATLDPIAALASPLGSYPVLFFIGFMLCEPLTLPPRRWQKWGLAAVVALLFSVPFSLGPVFSSPELALVLGNFLAFAFGQRRKLQLKLSSSRTLTPSSREFSFTVPKPVRFQAGQYLELTLPHSRVDGRGIRRVFSITTDPHDGGNLAIALRFSEPSSSFKTALGALESGQPISATGVWGDFVIPRGNTAYYSLPLA</sequence>
<gene>
    <name evidence="5" type="ordered locus">RSal33209_1420</name>
</gene>
<keyword evidence="3" id="KW-0812">Transmembrane</keyword>
<keyword evidence="3" id="KW-1133">Transmembrane helix</keyword>